<dbReference type="EMBL" id="BJLF01000012">
    <property type="protein sequence ID" value="GEA51759.1"/>
    <property type="molecule type" value="Genomic_DNA"/>
</dbReference>
<evidence type="ECO:0000313" key="2">
    <source>
        <dbReference type="Proteomes" id="UP000318717"/>
    </source>
</evidence>
<reference evidence="1 2" key="1">
    <citation type="submission" date="2019-06" db="EMBL/GenBank/DDBJ databases">
        <title>Whole genome shotgun sequence of Vibrio inusitatus NBRC 102082.</title>
        <authorList>
            <person name="Hosoyama A."/>
            <person name="Uohara A."/>
            <person name="Ohji S."/>
            <person name="Ichikawa N."/>
        </authorList>
    </citation>
    <scope>NUCLEOTIDE SEQUENCE [LARGE SCALE GENOMIC DNA]</scope>
    <source>
        <strain evidence="1 2">NBRC 102082</strain>
    </source>
</reference>
<organism evidence="1 2">
    <name type="scientific">Vibrio inusitatus NBRC 102082</name>
    <dbReference type="NCBI Taxonomy" id="1219070"/>
    <lineage>
        <taxon>Bacteria</taxon>
        <taxon>Pseudomonadati</taxon>
        <taxon>Pseudomonadota</taxon>
        <taxon>Gammaproteobacteria</taxon>
        <taxon>Vibrionales</taxon>
        <taxon>Vibrionaceae</taxon>
        <taxon>Vibrio</taxon>
    </lineage>
</organism>
<keyword evidence="2" id="KW-1185">Reference proteome</keyword>
<dbReference type="Proteomes" id="UP000318717">
    <property type="component" value="Unassembled WGS sequence"/>
</dbReference>
<dbReference type="OrthoDB" id="5903399at2"/>
<evidence type="ECO:0000313" key="1">
    <source>
        <dbReference type="EMBL" id="GEA51759.1"/>
    </source>
</evidence>
<dbReference type="AlphaFoldDB" id="A0A4Y3HX58"/>
<accession>A0A4Y3HX58</accession>
<protein>
    <submittedName>
        <fullName evidence="1">Uncharacterized protein</fullName>
    </submittedName>
</protein>
<gene>
    <name evidence="1" type="ORF">VIN01S_25630</name>
</gene>
<name>A0A4Y3HX58_9VIBR</name>
<sequence>MIKKKHPLDTQIIQLLQQQGLIKSEANARLKREVYQLKPDEVSKIHNYANHFGMKAKGTMIEEILEVRREAMISSISRVSLA</sequence>
<comment type="caution">
    <text evidence="1">The sequence shown here is derived from an EMBL/GenBank/DDBJ whole genome shotgun (WGS) entry which is preliminary data.</text>
</comment>
<proteinExistence type="predicted"/>
<dbReference type="RefSeq" id="WP_141346229.1">
    <property type="nucleotide sequence ID" value="NZ_BJLF01000012.1"/>
</dbReference>